<evidence type="ECO:0000313" key="4">
    <source>
        <dbReference type="Proteomes" id="UP000318509"/>
    </source>
</evidence>
<evidence type="ECO:0000313" key="3">
    <source>
        <dbReference type="EMBL" id="TMI88167.1"/>
    </source>
</evidence>
<gene>
    <name evidence="3" type="ORF">E6H00_13485</name>
</gene>
<dbReference type="Pfam" id="PF13185">
    <property type="entry name" value="GAF_2"/>
    <property type="match status" value="1"/>
</dbReference>
<dbReference type="GO" id="GO:0052621">
    <property type="term" value="F:diguanylate cyclase activity"/>
    <property type="evidence" value="ECO:0007669"/>
    <property type="project" value="TreeGrafter"/>
</dbReference>
<dbReference type="PROSITE" id="PS50887">
    <property type="entry name" value="GGDEF"/>
    <property type="match status" value="1"/>
</dbReference>
<dbReference type="EMBL" id="VBAK01000144">
    <property type="protein sequence ID" value="TMI88167.1"/>
    <property type="molecule type" value="Genomic_DNA"/>
</dbReference>
<protein>
    <submittedName>
        <fullName evidence="3">Sensor domain-containing diguanylate cyclase</fullName>
    </submittedName>
</protein>
<dbReference type="InterPro" id="IPR050469">
    <property type="entry name" value="Diguanylate_Cyclase"/>
</dbReference>
<feature type="compositionally biased region" description="Basic residues" evidence="1">
    <location>
        <begin position="1"/>
        <end position="11"/>
    </location>
</feature>
<feature type="compositionally biased region" description="Low complexity" evidence="1">
    <location>
        <begin position="13"/>
        <end position="25"/>
    </location>
</feature>
<dbReference type="NCBIfam" id="TIGR00254">
    <property type="entry name" value="GGDEF"/>
    <property type="match status" value="1"/>
</dbReference>
<dbReference type="SMART" id="SM00267">
    <property type="entry name" value="GGDEF"/>
    <property type="match status" value="1"/>
</dbReference>
<reference evidence="3 4" key="1">
    <citation type="journal article" date="2019" name="Nat. Microbiol.">
        <title>Mediterranean grassland soil C-N compound turnover is dependent on rainfall and depth, and is mediated by genomically divergent microorganisms.</title>
        <authorList>
            <person name="Diamond S."/>
            <person name="Andeer P.F."/>
            <person name="Li Z."/>
            <person name="Crits-Christoph A."/>
            <person name="Burstein D."/>
            <person name="Anantharaman K."/>
            <person name="Lane K.R."/>
            <person name="Thomas B.C."/>
            <person name="Pan C."/>
            <person name="Northen T.R."/>
            <person name="Banfield J.F."/>
        </authorList>
    </citation>
    <scope>NUCLEOTIDE SEQUENCE [LARGE SCALE GENOMIC DNA]</scope>
    <source>
        <strain evidence="3">NP_3</strain>
    </source>
</reference>
<comment type="caution">
    <text evidence="3">The sequence shown here is derived from an EMBL/GenBank/DDBJ whole genome shotgun (WGS) entry which is preliminary data.</text>
</comment>
<accession>A0A537JX98</accession>
<dbReference type="CDD" id="cd01949">
    <property type="entry name" value="GGDEF"/>
    <property type="match status" value="1"/>
</dbReference>
<evidence type="ECO:0000259" key="2">
    <source>
        <dbReference type="PROSITE" id="PS50887"/>
    </source>
</evidence>
<proteinExistence type="predicted"/>
<dbReference type="FunFam" id="3.30.70.270:FF:000001">
    <property type="entry name" value="Diguanylate cyclase domain protein"/>
    <property type="match status" value="1"/>
</dbReference>
<dbReference type="InterPro" id="IPR003018">
    <property type="entry name" value="GAF"/>
</dbReference>
<dbReference type="InterPro" id="IPR029787">
    <property type="entry name" value="Nucleotide_cyclase"/>
</dbReference>
<dbReference type="SUPFAM" id="SSF55073">
    <property type="entry name" value="Nucleotide cyclase"/>
    <property type="match status" value="1"/>
</dbReference>
<feature type="domain" description="GGDEF" evidence="2">
    <location>
        <begin position="229"/>
        <end position="359"/>
    </location>
</feature>
<name>A0A537JX98_9BACT</name>
<feature type="region of interest" description="Disordered" evidence="1">
    <location>
        <begin position="1"/>
        <end position="25"/>
    </location>
</feature>
<dbReference type="Proteomes" id="UP000318509">
    <property type="component" value="Unassembled WGS sequence"/>
</dbReference>
<dbReference type="PANTHER" id="PTHR45138:SF9">
    <property type="entry name" value="DIGUANYLATE CYCLASE DGCM-RELATED"/>
    <property type="match status" value="1"/>
</dbReference>
<dbReference type="SMART" id="SM00065">
    <property type="entry name" value="GAF"/>
    <property type="match status" value="1"/>
</dbReference>
<dbReference type="InterPro" id="IPR029016">
    <property type="entry name" value="GAF-like_dom_sf"/>
</dbReference>
<dbReference type="PANTHER" id="PTHR45138">
    <property type="entry name" value="REGULATORY COMPONENTS OF SENSORY TRANSDUCTION SYSTEM"/>
    <property type="match status" value="1"/>
</dbReference>
<dbReference type="SUPFAM" id="SSF55781">
    <property type="entry name" value="GAF domain-like"/>
    <property type="match status" value="1"/>
</dbReference>
<organism evidence="3 4">
    <name type="scientific">Candidatus Segetimicrobium genomatis</name>
    <dbReference type="NCBI Taxonomy" id="2569760"/>
    <lineage>
        <taxon>Bacteria</taxon>
        <taxon>Bacillati</taxon>
        <taxon>Candidatus Sysuimicrobiota</taxon>
        <taxon>Candidatus Sysuimicrobiia</taxon>
        <taxon>Candidatus Sysuimicrobiales</taxon>
        <taxon>Candidatus Segetimicrobiaceae</taxon>
        <taxon>Candidatus Segetimicrobium</taxon>
    </lineage>
</organism>
<evidence type="ECO:0000256" key="1">
    <source>
        <dbReference type="SAM" id="MobiDB-lite"/>
    </source>
</evidence>
<dbReference type="AlphaFoldDB" id="A0A537JX98"/>
<sequence>MQKHPKTRRARSGGAPAAPAGPNVVVGGGGAVPTDKSLAFLSRLATEFTAVLSLPDLLEHIMRVLREETGFDSCTLALIDERSPEVLIIKAASGLREGFRGLAVPKDQGLHGVVMRTGEPLFIPDMQADPRVYRRDNRIRSGIYVPLSVRRRQIGVLSAHRERAGAFARADLDVLTVVGRYLTGAVEVARLHDQLKDLAATDSLTGLANRRCFFERFTVEIARSRRKDRPVTVVLLDLNGFKAVNDAHGHAKGDEVLIWVGEAITKAIRSYDLAARFGGDEFILMLPETTKEQAATVLNRLHHLRVPVPDPRGVVADLSFSWGVAVFPVDGDDPERLLQVADHRLYSMKERFYDGETPA</sequence>
<dbReference type="InterPro" id="IPR043128">
    <property type="entry name" value="Rev_trsase/Diguanyl_cyclase"/>
</dbReference>
<dbReference type="Pfam" id="PF00990">
    <property type="entry name" value="GGDEF"/>
    <property type="match status" value="1"/>
</dbReference>
<dbReference type="InterPro" id="IPR000160">
    <property type="entry name" value="GGDEF_dom"/>
</dbReference>
<dbReference type="Gene3D" id="3.30.70.270">
    <property type="match status" value="1"/>
</dbReference>
<dbReference type="Gene3D" id="3.30.450.40">
    <property type="match status" value="1"/>
</dbReference>